<comment type="caution">
    <text evidence="4">The sequence shown here is derived from an EMBL/GenBank/DDBJ whole genome shotgun (WGS) entry which is preliminary data.</text>
</comment>
<sequence>MLPAFDLTGKVAIVTGATRGIGRGLAEGLAQAGANIVVVSRNGAECEQAAAEIAALGVKTLAVPADLTKLADIQQLVAKTLEVFPVIDILVNNAGNALTRRAEDVTEADWDHVVNLDLKGVFFCCQAVGREMIKQNHGKIINVSSILGLVGEKLVAPYCAAKGGVIQMTKALALEWARYHIQVNALCPGYVETAINAEELKNEKVRHYLVGKTAAKRLGNVEDMQGAVVYLASAAANYMTGQVMTVDGGWSAQ</sequence>
<dbReference type="PROSITE" id="PS00061">
    <property type="entry name" value="ADH_SHORT"/>
    <property type="match status" value="1"/>
</dbReference>
<evidence type="ECO:0000256" key="2">
    <source>
        <dbReference type="ARBA" id="ARBA00023002"/>
    </source>
</evidence>
<dbReference type="PRINTS" id="PR00081">
    <property type="entry name" value="GDHRDH"/>
</dbReference>
<dbReference type="Pfam" id="PF00106">
    <property type="entry name" value="adh_short"/>
    <property type="match status" value="1"/>
</dbReference>
<name>A0A4R1Q0F8_9FIRM</name>
<dbReference type="Proteomes" id="UP000295063">
    <property type="component" value="Unassembled WGS sequence"/>
</dbReference>
<keyword evidence="5" id="KW-1185">Reference proteome</keyword>
<protein>
    <submittedName>
        <fullName evidence="4">2-deoxy-D-gluconate 3-dehydrogenase</fullName>
    </submittedName>
</protein>
<proteinExistence type="inferred from homology"/>
<comment type="similarity">
    <text evidence="1 3">Belongs to the short-chain dehydrogenases/reductases (SDR) family.</text>
</comment>
<dbReference type="GO" id="GO:0008206">
    <property type="term" value="P:bile acid metabolic process"/>
    <property type="evidence" value="ECO:0007669"/>
    <property type="project" value="UniProtKB-ARBA"/>
</dbReference>
<dbReference type="InterPro" id="IPR036291">
    <property type="entry name" value="NAD(P)-bd_dom_sf"/>
</dbReference>
<dbReference type="InterPro" id="IPR002347">
    <property type="entry name" value="SDR_fam"/>
</dbReference>
<dbReference type="PRINTS" id="PR00080">
    <property type="entry name" value="SDRFAMILY"/>
</dbReference>
<dbReference type="EMBL" id="SLUI01000002">
    <property type="protein sequence ID" value="TCL39151.1"/>
    <property type="molecule type" value="Genomic_DNA"/>
</dbReference>
<dbReference type="GO" id="GO:0016616">
    <property type="term" value="F:oxidoreductase activity, acting on the CH-OH group of donors, NAD or NADP as acceptor"/>
    <property type="evidence" value="ECO:0007669"/>
    <property type="project" value="TreeGrafter"/>
</dbReference>
<organism evidence="4 5">
    <name type="scientific">Anaerospora hongkongensis</name>
    <dbReference type="NCBI Taxonomy" id="244830"/>
    <lineage>
        <taxon>Bacteria</taxon>
        <taxon>Bacillati</taxon>
        <taxon>Bacillota</taxon>
        <taxon>Negativicutes</taxon>
        <taxon>Selenomonadales</taxon>
        <taxon>Sporomusaceae</taxon>
        <taxon>Anaerospora</taxon>
    </lineage>
</organism>
<dbReference type="AlphaFoldDB" id="A0A4R1Q0F8"/>
<evidence type="ECO:0000256" key="3">
    <source>
        <dbReference type="RuleBase" id="RU000363"/>
    </source>
</evidence>
<dbReference type="InterPro" id="IPR020904">
    <property type="entry name" value="Sc_DH/Rdtase_CS"/>
</dbReference>
<dbReference type="NCBIfam" id="NF005559">
    <property type="entry name" value="PRK07231.1"/>
    <property type="match status" value="1"/>
</dbReference>
<evidence type="ECO:0000256" key="1">
    <source>
        <dbReference type="ARBA" id="ARBA00006484"/>
    </source>
</evidence>
<dbReference type="Gene3D" id="3.40.50.720">
    <property type="entry name" value="NAD(P)-binding Rossmann-like Domain"/>
    <property type="match status" value="1"/>
</dbReference>
<accession>A0A4R1Q0F8</accession>
<dbReference type="FunFam" id="3.40.50.720:FF:000084">
    <property type="entry name" value="Short-chain dehydrogenase reductase"/>
    <property type="match status" value="1"/>
</dbReference>
<dbReference type="PANTHER" id="PTHR42760">
    <property type="entry name" value="SHORT-CHAIN DEHYDROGENASES/REDUCTASES FAMILY MEMBER"/>
    <property type="match status" value="1"/>
</dbReference>
<gene>
    <name evidence="4" type="ORF">EV210_10259</name>
</gene>
<dbReference type="RefSeq" id="WP_132075258.1">
    <property type="nucleotide sequence ID" value="NZ_DAMAKO010000005.1"/>
</dbReference>
<reference evidence="4 5" key="1">
    <citation type="submission" date="2019-03" db="EMBL/GenBank/DDBJ databases">
        <title>Genomic Encyclopedia of Type Strains, Phase IV (KMG-IV): sequencing the most valuable type-strain genomes for metagenomic binning, comparative biology and taxonomic classification.</title>
        <authorList>
            <person name="Goeker M."/>
        </authorList>
    </citation>
    <scope>NUCLEOTIDE SEQUENCE [LARGE SCALE GENOMIC DNA]</scope>
    <source>
        <strain evidence="4 5">DSM 15969</strain>
    </source>
</reference>
<dbReference type="SUPFAM" id="SSF51735">
    <property type="entry name" value="NAD(P)-binding Rossmann-fold domains"/>
    <property type="match status" value="1"/>
</dbReference>
<evidence type="ECO:0000313" key="4">
    <source>
        <dbReference type="EMBL" id="TCL39151.1"/>
    </source>
</evidence>
<keyword evidence="2" id="KW-0560">Oxidoreductase</keyword>
<dbReference type="OrthoDB" id="9803333at2"/>
<evidence type="ECO:0000313" key="5">
    <source>
        <dbReference type="Proteomes" id="UP000295063"/>
    </source>
</evidence>